<protein>
    <recommendedName>
        <fullName evidence="3">DUF2267 domain-containing protein</fullName>
    </recommendedName>
</protein>
<dbReference type="RefSeq" id="WP_005987156.1">
    <property type="nucleotide sequence ID" value="NZ_AOSV01000023.1"/>
</dbReference>
<sequence length="139" mass="15278">MSKISPFEQALINSMDWMREVQEELDLDEQNTYECLRAVLQALRDRLPVAEAATLGGKLPMVVRGIFYGGWAPARSADVSGEDFLGDVANTLQNADGLEVDPEQVARSVLRVLGRRLPKPDLDLIAEASPAMIRELLAA</sequence>
<proteinExistence type="predicted"/>
<name>M5PS65_DESAF</name>
<comment type="caution">
    <text evidence="1">The sequence shown here is derived from an EMBL/GenBank/DDBJ whole genome shotgun (WGS) entry which is preliminary data.</text>
</comment>
<dbReference type="AlphaFoldDB" id="M5PS65"/>
<dbReference type="Gene3D" id="1.10.490.110">
    <property type="entry name" value="Uncharacterized conserved protein DUF2267"/>
    <property type="match status" value="1"/>
</dbReference>
<evidence type="ECO:0000313" key="2">
    <source>
        <dbReference type="Proteomes" id="UP000011922"/>
    </source>
</evidence>
<dbReference type="InterPro" id="IPR038282">
    <property type="entry name" value="DUF2267_sf"/>
</dbReference>
<gene>
    <name evidence="1" type="ORF">PCS_02243</name>
</gene>
<accession>M5PS65</accession>
<evidence type="ECO:0000313" key="1">
    <source>
        <dbReference type="EMBL" id="EMG36964.1"/>
    </source>
</evidence>
<dbReference type="Proteomes" id="UP000011922">
    <property type="component" value="Unassembled WGS sequence"/>
</dbReference>
<dbReference type="InterPro" id="IPR018727">
    <property type="entry name" value="DUF2267"/>
</dbReference>
<dbReference type="PATRIC" id="fig|1262666.3.peg.2277"/>
<organism evidence="1 2">
    <name type="scientific">Desulfocurvibacter africanus PCS</name>
    <dbReference type="NCBI Taxonomy" id="1262666"/>
    <lineage>
        <taxon>Bacteria</taxon>
        <taxon>Pseudomonadati</taxon>
        <taxon>Thermodesulfobacteriota</taxon>
        <taxon>Desulfovibrionia</taxon>
        <taxon>Desulfovibrionales</taxon>
        <taxon>Desulfovibrionaceae</taxon>
        <taxon>Desulfocurvibacter</taxon>
    </lineage>
</organism>
<dbReference type="Pfam" id="PF10025">
    <property type="entry name" value="DUF2267"/>
    <property type="match status" value="1"/>
</dbReference>
<evidence type="ECO:0008006" key="3">
    <source>
        <dbReference type="Google" id="ProtNLM"/>
    </source>
</evidence>
<dbReference type="EMBL" id="AOSV01000023">
    <property type="protein sequence ID" value="EMG36964.1"/>
    <property type="molecule type" value="Genomic_DNA"/>
</dbReference>
<reference evidence="1 2" key="1">
    <citation type="journal article" date="2013" name="Genome Announc.">
        <title>Draft Genome Sequence for Desulfovibrio africanus Strain PCS.</title>
        <authorList>
            <person name="Brown S.D."/>
            <person name="Utturkar S.M."/>
            <person name="Arkin A.P."/>
            <person name="Deutschbauer A.M."/>
            <person name="Elias D.A."/>
            <person name="Hazen T.C."/>
            <person name="Chakraborty R."/>
        </authorList>
    </citation>
    <scope>NUCLEOTIDE SEQUENCE [LARGE SCALE GENOMIC DNA]</scope>
    <source>
        <strain evidence="1 2">PCS</strain>
    </source>
</reference>
<dbReference type="OrthoDB" id="20942at2"/>